<feature type="domain" description="DUF397" evidence="1">
    <location>
        <begin position="10"/>
        <end position="27"/>
    </location>
</feature>
<dbReference type="RefSeq" id="WP_071380773.1">
    <property type="nucleotide sequence ID" value="NZ_MLYO01000019.1"/>
</dbReference>
<sequence length="116" mass="12648">MRVIDLTGVTWRKSSYSNPDGGECVEVSDDLLTRARWRKSSHSNSDGGQCVEVSGDFLTGGDWRKSSYSNPDGGACVEVADKIPSVIPVRDSKDTTRTPLLLGALAWKAFVDDVKR</sequence>
<proteinExistence type="predicted"/>
<evidence type="ECO:0000259" key="1">
    <source>
        <dbReference type="Pfam" id="PF04149"/>
    </source>
</evidence>
<evidence type="ECO:0000313" key="3">
    <source>
        <dbReference type="Proteomes" id="UP000179642"/>
    </source>
</evidence>
<protein>
    <submittedName>
        <fullName evidence="2">DUF397 domain-containing protein</fullName>
    </submittedName>
</protein>
<name>A0A1S2QHI7_9ACTN</name>
<dbReference type="AlphaFoldDB" id="A0A1S2QHI7"/>
<dbReference type="Proteomes" id="UP000179642">
    <property type="component" value="Unassembled WGS sequence"/>
</dbReference>
<gene>
    <name evidence="2" type="ORF">BIV23_11955</name>
</gene>
<organism evidence="2 3">
    <name type="scientific">Streptomyces monashensis</name>
    <dbReference type="NCBI Taxonomy" id="1678012"/>
    <lineage>
        <taxon>Bacteria</taxon>
        <taxon>Bacillati</taxon>
        <taxon>Actinomycetota</taxon>
        <taxon>Actinomycetes</taxon>
        <taxon>Kitasatosporales</taxon>
        <taxon>Streptomycetaceae</taxon>
        <taxon>Streptomyces</taxon>
    </lineage>
</organism>
<feature type="domain" description="DUF397" evidence="1">
    <location>
        <begin position="35"/>
        <end position="53"/>
    </location>
</feature>
<dbReference type="EMBL" id="MLYO01000019">
    <property type="protein sequence ID" value="OIK05608.1"/>
    <property type="molecule type" value="Genomic_DNA"/>
</dbReference>
<accession>A0A1S2QHI7</accession>
<keyword evidence="3" id="KW-1185">Reference proteome</keyword>
<dbReference type="Pfam" id="PF04149">
    <property type="entry name" value="DUF397"/>
    <property type="match status" value="3"/>
</dbReference>
<reference evidence="2 3" key="1">
    <citation type="submission" date="2016-10" db="EMBL/GenBank/DDBJ databases">
        <title>Genome sequence of Streptomyces sp. MUSC 1.</title>
        <authorList>
            <person name="Lee L.-H."/>
            <person name="Ser H.-L."/>
            <person name="Law J.W.-F."/>
        </authorList>
    </citation>
    <scope>NUCLEOTIDE SEQUENCE [LARGE SCALE GENOMIC DNA]</scope>
    <source>
        <strain evidence="2 3">MUSC 1</strain>
    </source>
</reference>
<feature type="domain" description="DUF397" evidence="1">
    <location>
        <begin position="62"/>
        <end position="115"/>
    </location>
</feature>
<evidence type="ECO:0000313" key="2">
    <source>
        <dbReference type="EMBL" id="OIK05608.1"/>
    </source>
</evidence>
<comment type="caution">
    <text evidence="2">The sequence shown here is derived from an EMBL/GenBank/DDBJ whole genome shotgun (WGS) entry which is preliminary data.</text>
</comment>
<dbReference type="InterPro" id="IPR007278">
    <property type="entry name" value="DUF397"/>
</dbReference>
<dbReference type="OrthoDB" id="4570646at2"/>